<sequence length="243" mass="26634">MGESLQGKIAVITGAASGIGLATTEMLLKNGATVVMVDWNETSLKELATKFGEKAIPQVTNLLDTESCAAMVPEILKKVDHIDILYCNAGTYIGGDLTETNPQAIDKMLNLNINAVMKNVYDVVPHMSERCTGDIIVTCSIAGHFPTHWEPVYAASKWAVNCFVQTMRRQMIPHGVRVAQVSPGPVISALLDDWPEENLRKAKESGSLMEPSEVADAVEYMLTRKRSVTIRDMLVLPTNFDRV</sequence>
<dbReference type="PROSITE" id="PS00061">
    <property type="entry name" value="ADH_SHORT"/>
    <property type="match status" value="1"/>
</dbReference>
<gene>
    <name evidence="1" type="ORF">BJF95_15145</name>
</gene>
<dbReference type="OrthoDB" id="9810734at2"/>
<dbReference type="SUPFAM" id="SSF51735">
    <property type="entry name" value="NAD(P)-binding Rossmann-fold domains"/>
    <property type="match status" value="1"/>
</dbReference>
<organism evidence="1 2">
    <name type="scientific">Rhizobium oryziradicis</name>
    <dbReference type="NCBI Taxonomy" id="1867956"/>
    <lineage>
        <taxon>Bacteria</taxon>
        <taxon>Pseudomonadati</taxon>
        <taxon>Pseudomonadota</taxon>
        <taxon>Alphaproteobacteria</taxon>
        <taxon>Hyphomicrobiales</taxon>
        <taxon>Rhizobiaceae</taxon>
        <taxon>Rhizobium/Agrobacterium group</taxon>
        <taxon>Rhizobium</taxon>
    </lineage>
</organism>
<dbReference type="Proteomes" id="UP000186894">
    <property type="component" value="Unassembled WGS sequence"/>
</dbReference>
<dbReference type="PRINTS" id="PR00081">
    <property type="entry name" value="GDHRDH"/>
</dbReference>
<dbReference type="InterPro" id="IPR020904">
    <property type="entry name" value="Sc_DH/Rdtase_CS"/>
</dbReference>
<comment type="caution">
    <text evidence="1">The sequence shown here is derived from an EMBL/GenBank/DDBJ whole genome shotgun (WGS) entry which is preliminary data.</text>
</comment>
<dbReference type="InterPro" id="IPR002347">
    <property type="entry name" value="SDR_fam"/>
</dbReference>
<reference evidence="1 2" key="1">
    <citation type="submission" date="2016-09" db="EMBL/GenBank/DDBJ databases">
        <title>Rhizobium oryziradicis sp. nov., isolated from the root of rice.</title>
        <authorList>
            <person name="Zhao J."/>
            <person name="Zhang X."/>
        </authorList>
    </citation>
    <scope>NUCLEOTIDE SEQUENCE [LARGE SCALE GENOMIC DNA]</scope>
    <source>
        <strain evidence="1 2">N19</strain>
    </source>
</reference>
<dbReference type="Gene3D" id="3.40.50.720">
    <property type="entry name" value="NAD(P)-binding Rossmann-like Domain"/>
    <property type="match status" value="1"/>
</dbReference>
<keyword evidence="2" id="KW-1185">Reference proteome</keyword>
<dbReference type="STRING" id="1867956.BJF95_15145"/>
<dbReference type="PANTHER" id="PTHR43975">
    <property type="entry name" value="ZGC:101858"/>
    <property type="match status" value="1"/>
</dbReference>
<dbReference type="AlphaFoldDB" id="A0A1Q8ZY43"/>
<dbReference type="EMBL" id="MKIM01000016">
    <property type="protein sequence ID" value="OLP46988.1"/>
    <property type="molecule type" value="Genomic_DNA"/>
</dbReference>
<accession>A0A1Q8ZY43</accession>
<dbReference type="Pfam" id="PF00106">
    <property type="entry name" value="adh_short"/>
    <property type="match status" value="1"/>
</dbReference>
<evidence type="ECO:0000313" key="2">
    <source>
        <dbReference type="Proteomes" id="UP000186894"/>
    </source>
</evidence>
<name>A0A1Q8ZY43_9HYPH</name>
<dbReference type="PANTHER" id="PTHR43975:SF2">
    <property type="entry name" value="EG:BACR7A4.14 PROTEIN-RELATED"/>
    <property type="match status" value="1"/>
</dbReference>
<dbReference type="InterPro" id="IPR036291">
    <property type="entry name" value="NAD(P)-bd_dom_sf"/>
</dbReference>
<proteinExistence type="predicted"/>
<dbReference type="CDD" id="cd05233">
    <property type="entry name" value="SDR_c"/>
    <property type="match status" value="1"/>
</dbReference>
<protein>
    <submittedName>
        <fullName evidence="1">Glucose dehydrogenase</fullName>
    </submittedName>
</protein>
<evidence type="ECO:0000313" key="1">
    <source>
        <dbReference type="EMBL" id="OLP46988.1"/>
    </source>
</evidence>
<dbReference type="RefSeq" id="WP_075637471.1">
    <property type="nucleotide sequence ID" value="NZ_MKIM01000016.1"/>
</dbReference>